<dbReference type="SUPFAM" id="SSF55874">
    <property type="entry name" value="ATPase domain of HSP90 chaperone/DNA topoisomerase II/histidine kinase"/>
    <property type="match status" value="1"/>
</dbReference>
<dbReference type="SMART" id="SM00331">
    <property type="entry name" value="PP2C_SIG"/>
    <property type="match status" value="1"/>
</dbReference>
<evidence type="ECO:0000259" key="2">
    <source>
        <dbReference type="SMART" id="SM00065"/>
    </source>
</evidence>
<accession>A0ABV6MPX9</accession>
<dbReference type="Gene3D" id="3.30.450.40">
    <property type="match status" value="1"/>
</dbReference>
<dbReference type="SUPFAM" id="SSF55781">
    <property type="entry name" value="GAF domain-like"/>
    <property type="match status" value="1"/>
</dbReference>
<proteinExistence type="predicted"/>
<comment type="caution">
    <text evidence="4">The sequence shown here is derived from an EMBL/GenBank/DDBJ whole genome shotgun (WGS) entry which is preliminary data.</text>
</comment>
<dbReference type="PANTHER" id="PTHR43156:SF2">
    <property type="entry name" value="STAGE II SPORULATION PROTEIN E"/>
    <property type="match status" value="1"/>
</dbReference>
<feature type="domain" description="GAF" evidence="2">
    <location>
        <begin position="151"/>
        <end position="296"/>
    </location>
</feature>
<dbReference type="Pfam" id="PF13581">
    <property type="entry name" value="HATPase_c_2"/>
    <property type="match status" value="1"/>
</dbReference>
<organism evidence="4 5">
    <name type="scientific">Kutzneria chonburiensis</name>
    <dbReference type="NCBI Taxonomy" id="1483604"/>
    <lineage>
        <taxon>Bacteria</taxon>
        <taxon>Bacillati</taxon>
        <taxon>Actinomycetota</taxon>
        <taxon>Actinomycetes</taxon>
        <taxon>Pseudonocardiales</taxon>
        <taxon>Pseudonocardiaceae</taxon>
        <taxon>Kutzneria</taxon>
    </lineage>
</organism>
<dbReference type="InterPro" id="IPR029016">
    <property type="entry name" value="GAF-like_dom_sf"/>
</dbReference>
<protein>
    <submittedName>
        <fullName evidence="4">SpoIIE family protein phosphatase</fullName>
    </submittedName>
</protein>
<keyword evidence="5" id="KW-1185">Reference proteome</keyword>
<dbReference type="Pfam" id="PF01590">
    <property type="entry name" value="GAF"/>
    <property type="match status" value="1"/>
</dbReference>
<dbReference type="EMBL" id="JBHLUD010000004">
    <property type="protein sequence ID" value="MFC0542378.1"/>
    <property type="molecule type" value="Genomic_DNA"/>
</dbReference>
<dbReference type="Gene3D" id="3.60.40.10">
    <property type="entry name" value="PPM-type phosphatase domain"/>
    <property type="match status" value="1"/>
</dbReference>
<dbReference type="Proteomes" id="UP001589810">
    <property type="component" value="Unassembled WGS sequence"/>
</dbReference>
<dbReference type="SMART" id="SM00065">
    <property type="entry name" value="GAF"/>
    <property type="match status" value="1"/>
</dbReference>
<gene>
    <name evidence="4" type="ORF">ACFFH7_12850</name>
</gene>
<dbReference type="RefSeq" id="WP_273940800.1">
    <property type="nucleotide sequence ID" value="NZ_CP097263.1"/>
</dbReference>
<dbReference type="InterPro" id="IPR036890">
    <property type="entry name" value="HATPase_C_sf"/>
</dbReference>
<dbReference type="CDD" id="cd16936">
    <property type="entry name" value="HATPase_RsbW-like"/>
    <property type="match status" value="1"/>
</dbReference>
<dbReference type="InterPro" id="IPR052016">
    <property type="entry name" value="Bact_Sigma-Reg"/>
</dbReference>
<evidence type="ECO:0000313" key="5">
    <source>
        <dbReference type="Proteomes" id="UP001589810"/>
    </source>
</evidence>
<dbReference type="SUPFAM" id="SSF81606">
    <property type="entry name" value="PP2C-like"/>
    <property type="match status" value="1"/>
</dbReference>
<evidence type="ECO:0000259" key="3">
    <source>
        <dbReference type="SMART" id="SM00331"/>
    </source>
</evidence>
<dbReference type="InterPro" id="IPR003594">
    <property type="entry name" value="HATPase_dom"/>
</dbReference>
<dbReference type="PANTHER" id="PTHR43156">
    <property type="entry name" value="STAGE II SPORULATION PROTEIN E-RELATED"/>
    <property type="match status" value="1"/>
</dbReference>
<evidence type="ECO:0000256" key="1">
    <source>
        <dbReference type="ARBA" id="ARBA00022801"/>
    </source>
</evidence>
<sequence length="529" mass="56519">MSGVDPLRWHGLAKAEQLSGIRRSIEEWTERAGLGVDLSQMVALAVYEAMANVVEHAYRDDGIGTLDVEIRHDGDAVIAVIADEGHWHVSTPEEQRHRGRGLALIERLAAQVTVLPGNTGTHVRMRWPVDQRDGRLRFLDAVTDAGLAQLGTTALLRELLSRIHTLLDVDTAAVLVYDRSGDHLVVTACVGLENQVRRPIRIPFGVGLAGKVAESQRALVVDRIDETTVESPLLRESGLSVLAGVPMVAGGTLVGVLRVGAAGDRTFSAQDILLLQIAADRLALAVQAQASNAESSPTTALQRSLLPSRLPSIAGLDFAGRYAPGADLGVGGDWYDVFSLSGGRIGIVIGDVAGHGFPAAVVMGRLRSALRAYALDNDKPEIVMDKLDRKASHFEAGVMATVAYAVVEPEAGRLTLCLAGHLRPVLARPGRPSRFVDAVVDPPIGFSLKGRRRRSQVVELPPGATLCFYTDGLVERRDRPIDVGLAELLAAVAPVPSETVCSELMAEFVEGQATADDVALLVMHRTEAV</sequence>
<dbReference type="InterPro" id="IPR036457">
    <property type="entry name" value="PPM-type-like_dom_sf"/>
</dbReference>
<dbReference type="Pfam" id="PF07228">
    <property type="entry name" value="SpoIIE"/>
    <property type="match status" value="1"/>
</dbReference>
<dbReference type="InterPro" id="IPR001932">
    <property type="entry name" value="PPM-type_phosphatase-like_dom"/>
</dbReference>
<feature type="domain" description="PPM-type phosphatase" evidence="3">
    <location>
        <begin position="313"/>
        <end position="525"/>
    </location>
</feature>
<reference evidence="4 5" key="1">
    <citation type="submission" date="2024-09" db="EMBL/GenBank/DDBJ databases">
        <authorList>
            <person name="Sun Q."/>
            <person name="Mori K."/>
        </authorList>
    </citation>
    <scope>NUCLEOTIDE SEQUENCE [LARGE SCALE GENOMIC DNA]</scope>
    <source>
        <strain evidence="4 5">TBRC 1432</strain>
    </source>
</reference>
<dbReference type="InterPro" id="IPR003018">
    <property type="entry name" value="GAF"/>
</dbReference>
<keyword evidence="1" id="KW-0378">Hydrolase</keyword>
<name>A0ABV6MPX9_9PSEU</name>
<evidence type="ECO:0000313" key="4">
    <source>
        <dbReference type="EMBL" id="MFC0542378.1"/>
    </source>
</evidence>
<dbReference type="Gene3D" id="3.30.565.10">
    <property type="entry name" value="Histidine kinase-like ATPase, C-terminal domain"/>
    <property type="match status" value="1"/>
</dbReference>